<comment type="caution">
    <text evidence="1">The sequence shown here is derived from an EMBL/GenBank/DDBJ whole genome shotgun (WGS) entry which is preliminary data.</text>
</comment>
<evidence type="ECO:0000313" key="1">
    <source>
        <dbReference type="EMBL" id="PXF56756.1"/>
    </source>
</evidence>
<protein>
    <submittedName>
        <fullName evidence="1">Uncharacterized protein</fullName>
    </submittedName>
</protein>
<dbReference type="Proteomes" id="UP000248329">
    <property type="component" value="Unassembled WGS sequence"/>
</dbReference>
<proteinExistence type="predicted"/>
<evidence type="ECO:0000313" key="2">
    <source>
        <dbReference type="Proteomes" id="UP000248329"/>
    </source>
</evidence>
<sequence>MRWGARGAGIGCIVDEFGLTGLLFGPRVCCQWLEYPEKLELWHGAVSSWQLYQTECLIYYVDDMINSGYKEVDALSKQLP</sequence>
<name>A0AC61KYD1_9EURY</name>
<reference evidence="1" key="1">
    <citation type="submission" date="2018-01" db="EMBL/GenBank/DDBJ databases">
        <authorList>
            <person name="Krukenberg V."/>
        </authorList>
    </citation>
    <scope>NUCLEOTIDE SEQUENCE</scope>
    <source>
        <strain evidence="1">E20ANME2</strain>
    </source>
</reference>
<dbReference type="EMBL" id="PQXF01000086">
    <property type="protein sequence ID" value="PXF56756.1"/>
    <property type="molecule type" value="Genomic_DNA"/>
</dbReference>
<accession>A0AC61KYD1</accession>
<organism evidence="1 2">
    <name type="scientific">Candidatus Methanogaster sp</name>
    <dbReference type="NCBI Taxonomy" id="3386292"/>
    <lineage>
        <taxon>Archaea</taxon>
        <taxon>Methanobacteriati</taxon>
        <taxon>Methanobacteriota</taxon>
        <taxon>Stenosarchaea group</taxon>
        <taxon>Methanomicrobia</taxon>
        <taxon>Methanosarcinales</taxon>
        <taxon>ANME-2 cluster</taxon>
        <taxon>Candidatus Methanogasteraceae</taxon>
        <taxon>Candidatus Methanogaster</taxon>
    </lineage>
</organism>
<gene>
    <name evidence="1" type="ORF">C4B59_16430</name>
</gene>